<organism evidence="3 4">
    <name type="scientific">Nakaseomyces bracarensis</name>
    <dbReference type="NCBI Taxonomy" id="273131"/>
    <lineage>
        <taxon>Eukaryota</taxon>
        <taxon>Fungi</taxon>
        <taxon>Dikarya</taxon>
        <taxon>Ascomycota</taxon>
        <taxon>Saccharomycotina</taxon>
        <taxon>Saccharomycetes</taxon>
        <taxon>Saccharomycetales</taxon>
        <taxon>Saccharomycetaceae</taxon>
        <taxon>Nakaseomyces</taxon>
    </lineage>
</organism>
<feature type="domain" description="Zn(2)-C6 fungal-type" evidence="2">
    <location>
        <begin position="48"/>
        <end position="78"/>
    </location>
</feature>
<feature type="region of interest" description="Disordered" evidence="1">
    <location>
        <begin position="428"/>
        <end position="460"/>
    </location>
</feature>
<dbReference type="InterPro" id="IPR036864">
    <property type="entry name" value="Zn2-C6_fun-type_DNA-bd_sf"/>
</dbReference>
<dbReference type="SUPFAM" id="SSF57701">
    <property type="entry name" value="Zn2/Cys6 DNA-binding domain"/>
    <property type="match status" value="1"/>
</dbReference>
<dbReference type="PANTHER" id="PTHR47784">
    <property type="entry name" value="STEROL UPTAKE CONTROL PROTEIN 2"/>
    <property type="match status" value="1"/>
</dbReference>
<dbReference type="SMART" id="SM00066">
    <property type="entry name" value="GAL4"/>
    <property type="match status" value="1"/>
</dbReference>
<accession>A0ABR4NTM8</accession>
<feature type="compositionally biased region" description="Polar residues" evidence="1">
    <location>
        <begin position="102"/>
        <end position="119"/>
    </location>
</feature>
<keyword evidence="4" id="KW-1185">Reference proteome</keyword>
<dbReference type="EMBL" id="JBEVYD010000005">
    <property type="protein sequence ID" value="KAL3232090.1"/>
    <property type="molecule type" value="Genomic_DNA"/>
</dbReference>
<feature type="compositionally biased region" description="Low complexity" evidence="1">
    <location>
        <begin position="587"/>
        <end position="604"/>
    </location>
</feature>
<evidence type="ECO:0000313" key="3">
    <source>
        <dbReference type="EMBL" id="KAL3232090.1"/>
    </source>
</evidence>
<evidence type="ECO:0000259" key="2">
    <source>
        <dbReference type="PROSITE" id="PS50048"/>
    </source>
</evidence>
<dbReference type="InterPro" id="IPR021858">
    <property type="entry name" value="Fun_TF"/>
</dbReference>
<dbReference type="Gene3D" id="4.10.240.10">
    <property type="entry name" value="Zn(2)-C6 fungal-type DNA-binding domain"/>
    <property type="match status" value="1"/>
</dbReference>
<dbReference type="Proteomes" id="UP001623330">
    <property type="component" value="Unassembled WGS sequence"/>
</dbReference>
<name>A0ABR4NTM8_9SACH</name>
<reference evidence="3 4" key="1">
    <citation type="submission" date="2024-05" db="EMBL/GenBank/DDBJ databases">
        <title>Long read based assembly of the Candida bracarensis genome reveals expanded adhesin content.</title>
        <authorList>
            <person name="Marcet-Houben M."/>
            <person name="Ksiezopolska E."/>
            <person name="Gabaldon T."/>
        </authorList>
    </citation>
    <scope>NUCLEOTIDE SEQUENCE [LARGE SCALE GENOMIC DNA]</scope>
    <source>
        <strain evidence="3 4">CBM6</strain>
    </source>
</reference>
<protein>
    <submittedName>
        <fullName evidence="3">Sterol uptake control protein 2</fullName>
    </submittedName>
</protein>
<feature type="compositionally biased region" description="Polar residues" evidence="1">
    <location>
        <begin position="566"/>
        <end position="577"/>
    </location>
</feature>
<dbReference type="CDD" id="cd00067">
    <property type="entry name" value="GAL4"/>
    <property type="match status" value="1"/>
</dbReference>
<feature type="compositionally biased region" description="Basic and acidic residues" evidence="1">
    <location>
        <begin position="430"/>
        <end position="447"/>
    </location>
</feature>
<sequence>MTSDTDGSKVQKPVKRNIKEIELIEVNGKQVSKTGTGKRKFHKKSKTGCDNCKRRRVKCDENKPSCKKCSNLNLVCVYTPIEKRTKKKSPGPKSISKVRNGMNKNLSASNTTTSPASEQTHTDHSEATKASPELNLDKATIKSEGSSLNTPVSEEAHLHSKLNGMPLQLQDSQNGDNMLDTTSHAAILQAISSGGIGQVDQKKLLEQMSPSINLSTPERGSIASPGAPTGIDNLLLPHILAGLFGQQSNNQQAQQPSPQPQLHQFLQQFQPSQGASNSNNANSQQFNTNYRERLPSISLDMAGSPSLQFNNLNLTNNNATTNTLLNSILASSLNPLSPVKPTSNSVKSPNLQQQQQDELSKENHQQTTGGLPFSTDAISQLTKMNLNTFPTAGIGGISYDFHELFGIKYNPSNNRAIKVSTAEEALANMQEHREKEQASKNNERQKQNNENAVHSMGSNDMNKLGMETSTSNNITNEGGTPTSTYLTHPNSTPILNNDHQYNSLSTDVNNLMNLKNVGSLNGNTMGMLSPNIKSAMEKESDTTTAENALLNNKSPTSFEAITMDMTGNTPASNSNSHPAVGSEHSRSNMNMSSLNSSHTSPNFSDHVDRPSSPSIPRLIELSSKTSLGLVDLKLFHHYCTEVWPTIIAVGISSPEVWGTYLPELAFKYPFLMHSILAFSATHLSRTQSYLDDYVASHRLSALKLLREAVLEISDDNTDALVASSLILIMDSLANASNSNPTAWIFHVKGAVTILTAVWPLPETSKFYNLISVDLSDLGEVVDKKTGTITELVCFDEDIADLYPVDLDSPYLITLAYLDKLYREKNQLDYILRVFAFPALLDRTFLTLLMTGDLNAMRIMRSYYKLLRNYTTEIMDKAWFLEGLSQVLPRDVDDYSGGGGMHMMLDFLGGGLPSMTTTNLSEFM</sequence>
<gene>
    <name evidence="3" type="ORF">RNJ44_04006</name>
</gene>
<dbReference type="PROSITE" id="PS00463">
    <property type="entry name" value="ZN2_CY6_FUNGAL_1"/>
    <property type="match status" value="1"/>
</dbReference>
<feature type="compositionally biased region" description="Polar residues" evidence="1">
    <location>
        <begin position="340"/>
        <end position="357"/>
    </location>
</feature>
<dbReference type="PANTHER" id="PTHR47784:SF5">
    <property type="entry name" value="STEROL UPTAKE CONTROL PROTEIN 2"/>
    <property type="match status" value="1"/>
</dbReference>
<feature type="region of interest" description="Disordered" evidence="1">
    <location>
        <begin position="336"/>
        <end position="371"/>
    </location>
</feature>
<dbReference type="PROSITE" id="PS50048">
    <property type="entry name" value="ZN2_CY6_FUNGAL_2"/>
    <property type="match status" value="1"/>
</dbReference>
<dbReference type="Pfam" id="PF00172">
    <property type="entry name" value="Zn_clus"/>
    <property type="match status" value="1"/>
</dbReference>
<evidence type="ECO:0000313" key="4">
    <source>
        <dbReference type="Proteomes" id="UP001623330"/>
    </source>
</evidence>
<feature type="region of interest" description="Disordered" evidence="1">
    <location>
        <begin position="84"/>
        <end position="136"/>
    </location>
</feature>
<evidence type="ECO:0000256" key="1">
    <source>
        <dbReference type="SAM" id="MobiDB-lite"/>
    </source>
</evidence>
<dbReference type="Pfam" id="PF11951">
    <property type="entry name" value="Fungal_trans_2"/>
    <property type="match status" value="1"/>
</dbReference>
<proteinExistence type="predicted"/>
<feature type="region of interest" description="Disordered" evidence="1">
    <location>
        <begin position="566"/>
        <end position="611"/>
    </location>
</feature>
<comment type="caution">
    <text evidence="3">The sequence shown here is derived from an EMBL/GenBank/DDBJ whole genome shotgun (WGS) entry which is preliminary data.</text>
</comment>
<dbReference type="InterPro" id="IPR001138">
    <property type="entry name" value="Zn2Cys6_DnaBD"/>
</dbReference>
<dbReference type="InterPro" id="IPR053157">
    <property type="entry name" value="Sterol_Uptake_Regulator"/>
</dbReference>